<gene>
    <name evidence="2" type="ORF">AVEN_84063_1</name>
</gene>
<feature type="compositionally biased region" description="Basic and acidic residues" evidence="1">
    <location>
        <begin position="48"/>
        <end position="59"/>
    </location>
</feature>
<sequence length="111" mass="12807">MSMQHTYRNINNSRHCNDVKKIITIRLYLRDTEIVELLETPDCGVEDVPEHESHTREESETSGYDDNIVARTVHNVILIQSKHQNINWSMDPSPRFGCLNSANFLKIALQA</sequence>
<dbReference type="AlphaFoldDB" id="A0A4Y2VIC0"/>
<proteinExistence type="predicted"/>
<dbReference type="EMBL" id="BGPR01046433">
    <property type="protein sequence ID" value="GBO23380.1"/>
    <property type="molecule type" value="Genomic_DNA"/>
</dbReference>
<organism evidence="2 3">
    <name type="scientific">Araneus ventricosus</name>
    <name type="common">Orbweaver spider</name>
    <name type="synonym">Epeira ventricosa</name>
    <dbReference type="NCBI Taxonomy" id="182803"/>
    <lineage>
        <taxon>Eukaryota</taxon>
        <taxon>Metazoa</taxon>
        <taxon>Ecdysozoa</taxon>
        <taxon>Arthropoda</taxon>
        <taxon>Chelicerata</taxon>
        <taxon>Arachnida</taxon>
        <taxon>Araneae</taxon>
        <taxon>Araneomorphae</taxon>
        <taxon>Entelegynae</taxon>
        <taxon>Araneoidea</taxon>
        <taxon>Araneidae</taxon>
        <taxon>Araneus</taxon>
    </lineage>
</organism>
<name>A0A4Y2VIC0_ARAVE</name>
<keyword evidence="3" id="KW-1185">Reference proteome</keyword>
<dbReference type="Proteomes" id="UP000499080">
    <property type="component" value="Unassembled WGS sequence"/>
</dbReference>
<evidence type="ECO:0000256" key="1">
    <source>
        <dbReference type="SAM" id="MobiDB-lite"/>
    </source>
</evidence>
<feature type="region of interest" description="Disordered" evidence="1">
    <location>
        <begin position="44"/>
        <end position="65"/>
    </location>
</feature>
<accession>A0A4Y2VIC0</accession>
<protein>
    <submittedName>
        <fullName evidence="2">Uncharacterized protein</fullName>
    </submittedName>
</protein>
<reference evidence="2 3" key="1">
    <citation type="journal article" date="2019" name="Sci. Rep.">
        <title>Orb-weaving spider Araneus ventricosus genome elucidates the spidroin gene catalogue.</title>
        <authorList>
            <person name="Kono N."/>
            <person name="Nakamura H."/>
            <person name="Ohtoshi R."/>
            <person name="Moran D.A.P."/>
            <person name="Shinohara A."/>
            <person name="Yoshida Y."/>
            <person name="Fujiwara M."/>
            <person name="Mori M."/>
            <person name="Tomita M."/>
            <person name="Arakawa K."/>
        </authorList>
    </citation>
    <scope>NUCLEOTIDE SEQUENCE [LARGE SCALE GENOMIC DNA]</scope>
</reference>
<comment type="caution">
    <text evidence="2">The sequence shown here is derived from an EMBL/GenBank/DDBJ whole genome shotgun (WGS) entry which is preliminary data.</text>
</comment>
<evidence type="ECO:0000313" key="2">
    <source>
        <dbReference type="EMBL" id="GBO23380.1"/>
    </source>
</evidence>
<evidence type="ECO:0000313" key="3">
    <source>
        <dbReference type="Proteomes" id="UP000499080"/>
    </source>
</evidence>